<dbReference type="GO" id="GO:0016491">
    <property type="term" value="F:oxidoreductase activity"/>
    <property type="evidence" value="ECO:0007669"/>
    <property type="project" value="UniProtKB-KW"/>
</dbReference>
<reference evidence="4 5" key="1">
    <citation type="journal article" date="2015" name="Int. J. Syst. Evol. Microbiol.">
        <title>Gemmobacter intermedius sp. nov., isolated from a white stork (Ciconia ciconia).</title>
        <authorList>
            <person name="Kampfer P."/>
            <person name="Jerzak L."/>
            <person name="Wilharm G."/>
            <person name="Golke J."/>
            <person name="Busse H.J."/>
            <person name="Glaeser S.P."/>
        </authorList>
    </citation>
    <scope>NUCLEOTIDE SEQUENCE [LARGE SCALE GENOMIC DNA]</scope>
    <source>
        <strain evidence="4 5">119/4</strain>
    </source>
</reference>
<gene>
    <name evidence="4" type="ORF">EP867_06615</name>
</gene>
<comment type="caution">
    <text evidence="4">The sequence shown here is derived from an EMBL/GenBank/DDBJ whole genome shotgun (WGS) entry which is preliminary data.</text>
</comment>
<sequence length="245" mass="26128">MSRSAIVTGASDGIGAAVAQRLLSEGWQVALLARRGERLAEVAGGRAGALPLVCDVTDAEQVKAAFRETVAQFGRLDFLFNNAGIFTPAGLIDEIDPDDWLRSVAVNQTGMFYCAREAFSIMRRQVPMGGRILNNGSVAAQSPRWGSVCYTTTKHAVTGLTKQLSLDGREFRIAVGQIDIGNARTELLKAHVERMKAADPAAEETPMMELSTVAATVAHLAALPAEANAQWTTLMATTMPLIGRG</sequence>
<organism evidence="4 5">
    <name type="scientific">Falsigemmobacter intermedius</name>
    <dbReference type="NCBI Taxonomy" id="1553448"/>
    <lineage>
        <taxon>Bacteria</taxon>
        <taxon>Pseudomonadati</taxon>
        <taxon>Pseudomonadota</taxon>
        <taxon>Alphaproteobacteria</taxon>
        <taxon>Rhodobacterales</taxon>
        <taxon>Paracoccaceae</taxon>
        <taxon>Falsigemmobacter</taxon>
    </lineage>
</organism>
<dbReference type="OrthoDB" id="658698at2"/>
<comment type="similarity">
    <text evidence="1 3">Belongs to the short-chain dehydrogenases/reductases (SDR) family.</text>
</comment>
<dbReference type="PRINTS" id="PR00081">
    <property type="entry name" value="GDHRDH"/>
</dbReference>
<dbReference type="PRINTS" id="PR00080">
    <property type="entry name" value="SDRFAMILY"/>
</dbReference>
<dbReference type="EMBL" id="SBLC01000007">
    <property type="protein sequence ID" value="RWY42404.1"/>
    <property type="molecule type" value="Genomic_DNA"/>
</dbReference>
<dbReference type="Pfam" id="PF00106">
    <property type="entry name" value="adh_short"/>
    <property type="match status" value="1"/>
</dbReference>
<dbReference type="InterPro" id="IPR002347">
    <property type="entry name" value="SDR_fam"/>
</dbReference>
<dbReference type="PROSITE" id="PS00061">
    <property type="entry name" value="ADH_SHORT"/>
    <property type="match status" value="1"/>
</dbReference>
<dbReference type="SUPFAM" id="SSF51735">
    <property type="entry name" value="NAD(P)-binding Rossmann-fold domains"/>
    <property type="match status" value="1"/>
</dbReference>
<dbReference type="PANTHER" id="PTHR43669">
    <property type="entry name" value="5-KETO-D-GLUCONATE 5-REDUCTASE"/>
    <property type="match status" value="1"/>
</dbReference>
<protein>
    <submittedName>
        <fullName evidence="4">SDR family oxidoreductase</fullName>
    </submittedName>
</protein>
<name>A0A3S3UA66_9RHOB</name>
<dbReference type="InterPro" id="IPR020904">
    <property type="entry name" value="Sc_DH/Rdtase_CS"/>
</dbReference>
<accession>A0A3S3UA66</accession>
<dbReference type="CDD" id="cd05233">
    <property type="entry name" value="SDR_c"/>
    <property type="match status" value="1"/>
</dbReference>
<keyword evidence="5" id="KW-1185">Reference proteome</keyword>
<keyword evidence="2" id="KW-0560">Oxidoreductase</keyword>
<dbReference type="PANTHER" id="PTHR43669:SF12">
    <property type="entry name" value="BLR5618 PROTEIN"/>
    <property type="match status" value="1"/>
</dbReference>
<evidence type="ECO:0000313" key="5">
    <source>
        <dbReference type="Proteomes" id="UP000287168"/>
    </source>
</evidence>
<dbReference type="RefSeq" id="WP_128487422.1">
    <property type="nucleotide sequence ID" value="NZ_JBHLXB010000016.1"/>
</dbReference>
<dbReference type="Gene3D" id="3.40.50.720">
    <property type="entry name" value="NAD(P)-binding Rossmann-like Domain"/>
    <property type="match status" value="1"/>
</dbReference>
<dbReference type="FunFam" id="3.40.50.720:FF:000084">
    <property type="entry name" value="Short-chain dehydrogenase reductase"/>
    <property type="match status" value="1"/>
</dbReference>
<evidence type="ECO:0000256" key="3">
    <source>
        <dbReference type="RuleBase" id="RU000363"/>
    </source>
</evidence>
<dbReference type="AlphaFoldDB" id="A0A3S3UA66"/>
<dbReference type="Proteomes" id="UP000287168">
    <property type="component" value="Unassembled WGS sequence"/>
</dbReference>
<evidence type="ECO:0000313" key="4">
    <source>
        <dbReference type="EMBL" id="RWY42404.1"/>
    </source>
</evidence>
<evidence type="ECO:0000256" key="1">
    <source>
        <dbReference type="ARBA" id="ARBA00006484"/>
    </source>
</evidence>
<dbReference type="InterPro" id="IPR036291">
    <property type="entry name" value="NAD(P)-bd_dom_sf"/>
</dbReference>
<evidence type="ECO:0000256" key="2">
    <source>
        <dbReference type="ARBA" id="ARBA00023002"/>
    </source>
</evidence>
<proteinExistence type="inferred from homology"/>